<evidence type="ECO:0000313" key="7">
    <source>
        <dbReference type="Proteomes" id="UP000251692"/>
    </source>
</evidence>
<evidence type="ECO:0000256" key="3">
    <source>
        <dbReference type="ARBA" id="ARBA00022676"/>
    </source>
</evidence>
<keyword evidence="5" id="KW-0472">Membrane</keyword>
<accession>A0A364RG91</accession>
<keyword evidence="2" id="KW-0997">Cell inner membrane</keyword>
<dbReference type="GO" id="GO:0008417">
    <property type="term" value="F:fucosyltransferase activity"/>
    <property type="evidence" value="ECO:0007669"/>
    <property type="project" value="InterPro"/>
</dbReference>
<dbReference type="RefSeq" id="WP_112305442.1">
    <property type="nucleotide sequence ID" value="NZ_QMDV01000002.1"/>
</dbReference>
<evidence type="ECO:0000256" key="5">
    <source>
        <dbReference type="ARBA" id="ARBA00023136"/>
    </source>
</evidence>
<evidence type="ECO:0008006" key="8">
    <source>
        <dbReference type="Google" id="ProtNLM"/>
    </source>
</evidence>
<keyword evidence="7" id="KW-1185">Reference proteome</keyword>
<dbReference type="InterPro" id="IPR009993">
    <property type="entry name" value="WecF"/>
</dbReference>
<comment type="caution">
    <text evidence="6">The sequence shown here is derived from an EMBL/GenBank/DDBJ whole genome shotgun (WGS) entry which is preliminary data.</text>
</comment>
<dbReference type="Pfam" id="PF07429">
    <property type="entry name" value="Glyco_transf_56"/>
    <property type="match status" value="1"/>
</dbReference>
<evidence type="ECO:0000256" key="1">
    <source>
        <dbReference type="ARBA" id="ARBA00022475"/>
    </source>
</evidence>
<reference evidence="6 7" key="1">
    <citation type="submission" date="2018-06" db="EMBL/GenBank/DDBJ databases">
        <authorList>
            <person name="Liu Z.-W."/>
        </authorList>
    </citation>
    <scope>NUCLEOTIDE SEQUENCE [LARGE SCALE GENOMIC DNA]</scope>
    <source>
        <strain evidence="6 7">2b14</strain>
    </source>
</reference>
<name>A0A364RG91_9BACT</name>
<dbReference type="OrthoDB" id="1083028at2"/>
<reference evidence="6 7" key="2">
    <citation type="submission" date="2018-07" db="EMBL/GenBank/DDBJ databases">
        <title>Pontibacter sp. 2b14 genomic sequence and assembly.</title>
        <authorList>
            <person name="Du Z.-J."/>
        </authorList>
    </citation>
    <scope>NUCLEOTIDE SEQUENCE [LARGE SCALE GENOMIC DNA]</scope>
    <source>
        <strain evidence="6 7">2b14</strain>
    </source>
</reference>
<evidence type="ECO:0000313" key="6">
    <source>
        <dbReference type="EMBL" id="RAU83292.1"/>
    </source>
</evidence>
<dbReference type="GO" id="GO:0009246">
    <property type="term" value="P:enterobacterial common antigen biosynthetic process"/>
    <property type="evidence" value="ECO:0007669"/>
    <property type="project" value="InterPro"/>
</dbReference>
<protein>
    <recommendedName>
        <fullName evidence="8">4-alpha-L-fucosyltransferase glycosyl transferase group 56</fullName>
    </recommendedName>
</protein>
<keyword evidence="1" id="KW-1003">Cell membrane</keyword>
<evidence type="ECO:0000256" key="4">
    <source>
        <dbReference type="ARBA" id="ARBA00022679"/>
    </source>
</evidence>
<gene>
    <name evidence="6" type="ORF">DP923_08780</name>
</gene>
<dbReference type="EMBL" id="QMDV01000002">
    <property type="protein sequence ID" value="RAU83292.1"/>
    <property type="molecule type" value="Genomic_DNA"/>
</dbReference>
<organism evidence="6 7">
    <name type="scientific">Pontibacter arcticus</name>
    <dbReference type="NCBI Taxonomy" id="2080288"/>
    <lineage>
        <taxon>Bacteria</taxon>
        <taxon>Pseudomonadati</taxon>
        <taxon>Bacteroidota</taxon>
        <taxon>Cytophagia</taxon>
        <taxon>Cytophagales</taxon>
        <taxon>Hymenobacteraceae</taxon>
        <taxon>Pontibacter</taxon>
    </lineage>
</organism>
<dbReference type="AlphaFoldDB" id="A0A364RG91"/>
<sequence length="389" mass="44718">MLKILHVVSDDKFIDGHLLRYTTCENHIVSLKEEFTYNGKYINSIEWIKPTSESLAALAKKALVFDCVIIYHLDLTKAKLINSLDPNIKVIWHFFGAEVYHMIKYRYDIYSDLTKKALGIKNVFFKKLELNYIETKATIKDVLTGRIRNTEDKISERAIKRVNFFLAFDYNEYKMLKKKVHYLPEFLALPLTIPVPKVDLSKPKKSGIILGNSRSPSNNHLDILDILLASNNKIPLIIPYSYTPGNETYGNELKSNLMSLPNPYELLEDFIPFNEYVNLIGNCSTAVFNSYRQMALGNVLISLINGVKVYLSVKNPSLKWLKNLGFIIFSIEGQLEDDLKNNKLQLSLADCMHNRALYNKLNDISNNDKFIKDIQAIVDKHEAKTKNII</sequence>
<dbReference type="Proteomes" id="UP000251692">
    <property type="component" value="Unassembled WGS sequence"/>
</dbReference>
<proteinExistence type="predicted"/>
<keyword evidence="3" id="KW-0328">Glycosyltransferase</keyword>
<evidence type="ECO:0000256" key="2">
    <source>
        <dbReference type="ARBA" id="ARBA00022519"/>
    </source>
</evidence>
<keyword evidence="4" id="KW-0808">Transferase</keyword>